<protein>
    <submittedName>
        <fullName evidence="2">Uncharacterized protein</fullName>
    </submittedName>
</protein>
<feature type="chain" id="PRO_5019214046" evidence="1">
    <location>
        <begin position="23"/>
        <end position="119"/>
    </location>
</feature>
<dbReference type="Proteomes" id="UP000283063">
    <property type="component" value="Chromosome"/>
</dbReference>
<keyword evidence="1" id="KW-0732">Signal</keyword>
<gene>
    <name evidence="2" type="ORF">EBB79_06925</name>
</gene>
<proteinExistence type="predicted"/>
<feature type="signal peptide" evidence="1">
    <location>
        <begin position="1"/>
        <end position="22"/>
    </location>
</feature>
<sequence>MTVIFRSLVFITAVLMSATGFAAPFDGLYTSVDGTWSCNPEDLGMDGGVLGIQGAYLHGLENTCELTKPTSIRGMDAVLFDAQCSGEGEQYSYRVMIMRHEEGLYLVQDGLVADWRRCQ</sequence>
<dbReference type="RefSeq" id="WP_127748208.1">
    <property type="nucleotide sequence ID" value="NZ_CP033219.1"/>
</dbReference>
<evidence type="ECO:0000313" key="3">
    <source>
        <dbReference type="Proteomes" id="UP000283063"/>
    </source>
</evidence>
<dbReference type="EMBL" id="CP033219">
    <property type="protein sequence ID" value="AZV77651.1"/>
    <property type="molecule type" value="Genomic_DNA"/>
</dbReference>
<accession>A0A3T0N0X5</accession>
<organism evidence="2 3">
    <name type="scientific">Parasedimentitalea marina</name>
    <dbReference type="NCBI Taxonomy" id="2483033"/>
    <lineage>
        <taxon>Bacteria</taxon>
        <taxon>Pseudomonadati</taxon>
        <taxon>Pseudomonadota</taxon>
        <taxon>Alphaproteobacteria</taxon>
        <taxon>Rhodobacterales</taxon>
        <taxon>Paracoccaceae</taxon>
        <taxon>Parasedimentitalea</taxon>
    </lineage>
</organism>
<keyword evidence="3" id="KW-1185">Reference proteome</keyword>
<dbReference type="KEGG" id="sedi:EBB79_06925"/>
<reference evidence="2 3" key="1">
    <citation type="submission" date="2018-10" db="EMBL/GenBank/DDBJ databases">
        <title>Parasedimentitalea marina sp. nov., a psychrophilic bacterium isolated from deep seawater of the New Britain Trench.</title>
        <authorList>
            <person name="Cao J."/>
        </authorList>
    </citation>
    <scope>NUCLEOTIDE SEQUENCE [LARGE SCALE GENOMIC DNA]</scope>
    <source>
        <strain evidence="2 3">W43</strain>
    </source>
</reference>
<dbReference type="OrthoDB" id="7727934at2"/>
<evidence type="ECO:0000313" key="2">
    <source>
        <dbReference type="EMBL" id="AZV77651.1"/>
    </source>
</evidence>
<evidence type="ECO:0000256" key="1">
    <source>
        <dbReference type="SAM" id="SignalP"/>
    </source>
</evidence>
<dbReference type="AlphaFoldDB" id="A0A3T0N0X5"/>
<name>A0A3T0N0X5_9RHOB</name>